<evidence type="ECO:0000256" key="2">
    <source>
        <dbReference type="SAM" id="SignalP"/>
    </source>
</evidence>
<dbReference type="RefSeq" id="WP_244753946.1">
    <property type="nucleotide sequence ID" value="NZ_CP095074.1"/>
</dbReference>
<keyword evidence="5" id="KW-1185">Reference proteome</keyword>
<protein>
    <submittedName>
        <fullName evidence="4">PepSY domain-containing protein</fullName>
    </submittedName>
</protein>
<feature type="domain" description="PepSY" evidence="3">
    <location>
        <begin position="40"/>
        <end position="97"/>
    </location>
</feature>
<feature type="region of interest" description="Disordered" evidence="1">
    <location>
        <begin position="92"/>
        <end position="117"/>
    </location>
</feature>
<feature type="chain" id="PRO_5047075777" evidence="2">
    <location>
        <begin position="25"/>
        <end position="177"/>
    </location>
</feature>
<dbReference type="Pfam" id="PF03413">
    <property type="entry name" value="PepSY"/>
    <property type="match status" value="2"/>
</dbReference>
<keyword evidence="2" id="KW-0732">Signal</keyword>
<dbReference type="EMBL" id="CP095074">
    <property type="protein sequence ID" value="UOQ94295.1"/>
    <property type="molecule type" value="Genomic_DNA"/>
</dbReference>
<feature type="compositionally biased region" description="Acidic residues" evidence="1">
    <location>
        <begin position="95"/>
        <end position="113"/>
    </location>
</feature>
<organism evidence="4 5">
    <name type="scientific">Halobacillus shinanisalinarum</name>
    <dbReference type="NCBI Taxonomy" id="2932258"/>
    <lineage>
        <taxon>Bacteria</taxon>
        <taxon>Bacillati</taxon>
        <taxon>Bacillota</taxon>
        <taxon>Bacilli</taxon>
        <taxon>Bacillales</taxon>
        <taxon>Bacillaceae</taxon>
        <taxon>Halobacillus</taxon>
    </lineage>
</organism>
<dbReference type="Gene3D" id="3.10.450.40">
    <property type="match status" value="2"/>
</dbReference>
<evidence type="ECO:0000313" key="4">
    <source>
        <dbReference type="EMBL" id="UOQ94295.1"/>
    </source>
</evidence>
<dbReference type="Proteomes" id="UP000831880">
    <property type="component" value="Chromosome"/>
</dbReference>
<evidence type="ECO:0000259" key="3">
    <source>
        <dbReference type="Pfam" id="PF03413"/>
    </source>
</evidence>
<reference evidence="4 5" key="1">
    <citation type="submission" date="2022-04" db="EMBL/GenBank/DDBJ databases">
        <title>Halobacillus sp. isolated from saltern.</title>
        <authorList>
            <person name="Won M."/>
            <person name="Lee C.-M."/>
            <person name="Woen H.-Y."/>
            <person name="Kwon S.-W."/>
        </authorList>
    </citation>
    <scope>NUCLEOTIDE SEQUENCE [LARGE SCALE GENOMIC DNA]</scope>
    <source>
        <strain evidence="4 5">SSTM10-2</strain>
    </source>
</reference>
<dbReference type="InterPro" id="IPR025711">
    <property type="entry name" value="PepSY"/>
</dbReference>
<proteinExistence type="predicted"/>
<gene>
    <name evidence="4" type="ORF">MUO14_04855</name>
</gene>
<evidence type="ECO:0000313" key="5">
    <source>
        <dbReference type="Proteomes" id="UP000831880"/>
    </source>
</evidence>
<feature type="domain" description="PepSY" evidence="3">
    <location>
        <begin position="117"/>
        <end position="169"/>
    </location>
</feature>
<feature type="signal peptide" evidence="2">
    <location>
        <begin position="1"/>
        <end position="24"/>
    </location>
</feature>
<sequence length="177" mass="19119">MKRKLLIGGIVGVVVLGGAIGAAAATGPNTNDSSNQTASLTEDKVTKIVTDKVDGTVEKIEKETDDGRLIFEVDVKDKNGVKTDVGVDAKTGEVLEVDQNDDRDDDSEKEDSNENVKLSMDEATAVAKEKAKGEVVESELDDGHYDFEFKDGNDEYEVKVHGASGEVIEFEHDQDNE</sequence>
<accession>A0ABY4H313</accession>
<name>A0ABY4H313_9BACI</name>
<evidence type="ECO:0000256" key="1">
    <source>
        <dbReference type="SAM" id="MobiDB-lite"/>
    </source>
</evidence>